<dbReference type="EMBL" id="RBZO01000006">
    <property type="protein sequence ID" value="RKQ17173.1"/>
    <property type="molecule type" value="Genomic_DNA"/>
</dbReference>
<dbReference type="PROSITE" id="PS51257">
    <property type="entry name" value="PROKAR_LIPOPROTEIN"/>
    <property type="match status" value="1"/>
</dbReference>
<gene>
    <name evidence="2" type="ORF">D8M05_05785</name>
</gene>
<dbReference type="OrthoDB" id="8778044at2"/>
<evidence type="ECO:0000256" key="1">
    <source>
        <dbReference type="SAM" id="SignalP"/>
    </source>
</evidence>
<organism evidence="2 3">
    <name type="scientific">Oceanobacillus bengalensis</name>
    <dbReference type="NCBI Taxonomy" id="1435466"/>
    <lineage>
        <taxon>Bacteria</taxon>
        <taxon>Bacillati</taxon>
        <taxon>Bacillota</taxon>
        <taxon>Bacilli</taxon>
        <taxon>Bacillales</taxon>
        <taxon>Bacillaceae</taxon>
        <taxon>Oceanobacillus</taxon>
    </lineage>
</organism>
<sequence length="132" mass="15131">MKKVVVVFILLLLLLAGCSSVQHNTDLGKSIYSIVKDKHNSEISLKSLTSFDWEKGFLFTPYSTEEGIVEQLGVNFNDPSDIAWRDDIYLLVFMNDEKVVQYVEVERQGADFTIGEKRYLTPSDDLIIIERH</sequence>
<reference evidence="2 3" key="1">
    <citation type="journal article" date="2015" name="Antonie Van Leeuwenhoek">
        <title>Oceanobacillus bengalensis sp. nov., a bacterium isolated from seawater of the Bay of Bengal.</title>
        <authorList>
            <person name="Yongchang O."/>
            <person name="Xiang W."/>
            <person name="Wang G."/>
        </authorList>
    </citation>
    <scope>NUCLEOTIDE SEQUENCE [LARGE SCALE GENOMIC DNA]</scope>
    <source>
        <strain evidence="2 3">MCCC 1K00260</strain>
    </source>
</reference>
<keyword evidence="1" id="KW-0732">Signal</keyword>
<evidence type="ECO:0008006" key="4">
    <source>
        <dbReference type="Google" id="ProtNLM"/>
    </source>
</evidence>
<evidence type="ECO:0000313" key="2">
    <source>
        <dbReference type="EMBL" id="RKQ17173.1"/>
    </source>
</evidence>
<protein>
    <recommendedName>
        <fullName evidence="4">Lipoprotein</fullName>
    </recommendedName>
</protein>
<feature type="chain" id="PRO_5039209302" description="Lipoprotein" evidence="1">
    <location>
        <begin position="24"/>
        <end position="132"/>
    </location>
</feature>
<name>A0A494Z4D8_9BACI</name>
<comment type="caution">
    <text evidence="2">The sequence shown here is derived from an EMBL/GenBank/DDBJ whole genome shotgun (WGS) entry which is preliminary data.</text>
</comment>
<feature type="signal peptide" evidence="1">
    <location>
        <begin position="1"/>
        <end position="23"/>
    </location>
</feature>
<keyword evidence="3" id="KW-1185">Reference proteome</keyword>
<dbReference type="Proteomes" id="UP000281813">
    <property type="component" value="Unassembled WGS sequence"/>
</dbReference>
<accession>A0A494Z4D8</accession>
<dbReference type="AlphaFoldDB" id="A0A494Z4D8"/>
<proteinExistence type="predicted"/>
<evidence type="ECO:0000313" key="3">
    <source>
        <dbReference type="Proteomes" id="UP000281813"/>
    </source>
</evidence>